<gene>
    <name evidence="1" type="ORF">EAI_01467</name>
</gene>
<accession>E2B2Q9</accession>
<evidence type="ECO:0000313" key="1">
    <source>
        <dbReference type="EMBL" id="EFN90019.1"/>
    </source>
</evidence>
<dbReference type="EMBL" id="GL445231">
    <property type="protein sequence ID" value="EFN90019.1"/>
    <property type="molecule type" value="Genomic_DNA"/>
</dbReference>
<sequence length="47" mass="5330">MISLFLIEGNLNAEIYEDMLKNQILAIRTIGEDIKNTLFRQNGAAPH</sequence>
<proteinExistence type="predicted"/>
<dbReference type="Proteomes" id="UP000008237">
    <property type="component" value="Unassembled WGS sequence"/>
</dbReference>
<dbReference type="AlphaFoldDB" id="E2B2Q9"/>
<evidence type="ECO:0000313" key="2">
    <source>
        <dbReference type="Proteomes" id="UP000008237"/>
    </source>
</evidence>
<organism evidence="2">
    <name type="scientific">Harpegnathos saltator</name>
    <name type="common">Jerdon's jumping ant</name>
    <dbReference type="NCBI Taxonomy" id="610380"/>
    <lineage>
        <taxon>Eukaryota</taxon>
        <taxon>Metazoa</taxon>
        <taxon>Ecdysozoa</taxon>
        <taxon>Arthropoda</taxon>
        <taxon>Hexapoda</taxon>
        <taxon>Insecta</taxon>
        <taxon>Pterygota</taxon>
        <taxon>Neoptera</taxon>
        <taxon>Endopterygota</taxon>
        <taxon>Hymenoptera</taxon>
        <taxon>Apocrita</taxon>
        <taxon>Aculeata</taxon>
        <taxon>Formicoidea</taxon>
        <taxon>Formicidae</taxon>
        <taxon>Ponerinae</taxon>
        <taxon>Ponerini</taxon>
        <taxon>Harpegnathos</taxon>
    </lineage>
</organism>
<keyword evidence="2" id="KW-1185">Reference proteome</keyword>
<dbReference type="InParanoid" id="E2B2Q9"/>
<name>E2B2Q9_HARSA</name>
<protein>
    <submittedName>
        <fullName evidence="1">Uncharacterized protein</fullName>
    </submittedName>
</protein>
<feature type="non-terminal residue" evidence="1">
    <location>
        <position position="47"/>
    </location>
</feature>
<reference evidence="1 2" key="1">
    <citation type="journal article" date="2010" name="Science">
        <title>Genomic comparison of the ants Camponotus floridanus and Harpegnathos saltator.</title>
        <authorList>
            <person name="Bonasio R."/>
            <person name="Zhang G."/>
            <person name="Ye C."/>
            <person name="Mutti N.S."/>
            <person name="Fang X."/>
            <person name="Qin N."/>
            <person name="Donahue G."/>
            <person name="Yang P."/>
            <person name="Li Q."/>
            <person name="Li C."/>
            <person name="Zhang P."/>
            <person name="Huang Z."/>
            <person name="Berger S.L."/>
            <person name="Reinberg D."/>
            <person name="Wang J."/>
            <person name="Liebig J."/>
        </authorList>
    </citation>
    <scope>NUCLEOTIDE SEQUENCE [LARGE SCALE GENOMIC DNA]</scope>
    <source>
        <strain evidence="1 2">R22 G/1</strain>
    </source>
</reference>